<dbReference type="GO" id="GO:0009228">
    <property type="term" value="P:thiamine biosynthetic process"/>
    <property type="evidence" value="ECO:0007669"/>
    <property type="project" value="InterPro"/>
</dbReference>
<dbReference type="CDD" id="cd01169">
    <property type="entry name" value="HMPP_kinase"/>
    <property type="match status" value="1"/>
</dbReference>
<dbReference type="PANTHER" id="PTHR20858">
    <property type="entry name" value="PHOSPHOMETHYLPYRIMIDINE KINASE"/>
    <property type="match status" value="1"/>
</dbReference>
<dbReference type="EC" id="2.7.1.49" evidence="2"/>
<keyword evidence="9" id="KW-1185">Reference proteome</keyword>
<evidence type="ECO:0000256" key="6">
    <source>
        <dbReference type="ARBA" id="ARBA00022840"/>
    </source>
</evidence>
<dbReference type="Gene3D" id="3.40.1190.20">
    <property type="match status" value="1"/>
</dbReference>
<dbReference type="InterPro" id="IPR013749">
    <property type="entry name" value="PM/HMP-P_kinase-1"/>
</dbReference>
<evidence type="ECO:0000313" key="8">
    <source>
        <dbReference type="EMBL" id="TPW30583.1"/>
    </source>
</evidence>
<feature type="domain" description="Pyridoxamine kinase/Phosphomethylpyrimidine kinase" evidence="7">
    <location>
        <begin position="12"/>
        <end position="259"/>
    </location>
</feature>
<proteinExistence type="predicted"/>
<dbReference type="GO" id="GO:0008902">
    <property type="term" value="F:hydroxymethylpyrimidine kinase activity"/>
    <property type="evidence" value="ECO:0007669"/>
    <property type="project" value="UniProtKB-EC"/>
</dbReference>
<sequence>MIANILSIAGSDPSGGAGIQADLKTFAARGTYGMAVLTALTAQNTQGVSGVEQVSADFVAAQIAAIFADIRVDAVKIGMIANAGVAKAVAKSLAGHRPLAVVLDPVMVAKGGARLLPEDAIAVLRTKLLPLATLITPNLPEAAALLDVEEAKDRKTMLEQAEALRALGPAAVLVKGGHLDGAESPDLLLGEEGPVWFEAARVATKNTHGTGCTLSSAIAAEIGKGLAVAEATRVAKAYVAEAIAAADALSVGGGHGPVHHFHALWR</sequence>
<protein>
    <recommendedName>
        <fullName evidence="2">hydroxymethylpyrimidine kinase</fullName>
        <ecNumber evidence="2">2.7.1.49</ecNumber>
    </recommendedName>
</protein>
<keyword evidence="6" id="KW-0067">ATP-binding</keyword>
<accession>A0A506U8A9</accession>
<organism evidence="8 9">
    <name type="scientific">Martelella alba</name>
    <dbReference type="NCBI Taxonomy" id="2590451"/>
    <lineage>
        <taxon>Bacteria</taxon>
        <taxon>Pseudomonadati</taxon>
        <taxon>Pseudomonadota</taxon>
        <taxon>Alphaproteobacteria</taxon>
        <taxon>Hyphomicrobiales</taxon>
        <taxon>Aurantimonadaceae</taxon>
        <taxon>Martelella</taxon>
    </lineage>
</organism>
<comment type="caution">
    <text evidence="8">The sequence shown here is derived from an EMBL/GenBank/DDBJ whole genome shotgun (WGS) entry which is preliminary data.</text>
</comment>
<dbReference type="RefSeq" id="WP_141149154.1">
    <property type="nucleotide sequence ID" value="NZ_VHLG01000005.1"/>
</dbReference>
<dbReference type="EMBL" id="VHLG01000005">
    <property type="protein sequence ID" value="TPW30583.1"/>
    <property type="molecule type" value="Genomic_DNA"/>
</dbReference>
<gene>
    <name evidence="8" type="primary">thiD</name>
    <name evidence="8" type="ORF">FJU08_11495</name>
</gene>
<dbReference type="GO" id="GO:0009229">
    <property type="term" value="P:thiamine diphosphate biosynthetic process"/>
    <property type="evidence" value="ECO:0007669"/>
    <property type="project" value="UniProtKB-UniPathway"/>
</dbReference>
<dbReference type="Pfam" id="PF08543">
    <property type="entry name" value="Phos_pyr_kin"/>
    <property type="match status" value="1"/>
</dbReference>
<dbReference type="GO" id="GO:0005829">
    <property type="term" value="C:cytosol"/>
    <property type="evidence" value="ECO:0007669"/>
    <property type="project" value="TreeGrafter"/>
</dbReference>
<evidence type="ECO:0000313" key="9">
    <source>
        <dbReference type="Proteomes" id="UP000318801"/>
    </source>
</evidence>
<keyword evidence="4" id="KW-0547">Nucleotide-binding</keyword>
<evidence type="ECO:0000256" key="3">
    <source>
        <dbReference type="ARBA" id="ARBA00022679"/>
    </source>
</evidence>
<reference evidence="8 9" key="1">
    <citation type="submission" date="2019-06" db="EMBL/GenBank/DDBJ databases">
        <authorList>
            <person name="Li M."/>
        </authorList>
    </citation>
    <scope>NUCLEOTIDE SEQUENCE [LARGE SCALE GENOMIC DNA]</scope>
    <source>
        <strain evidence="8 9">BGMRC2036</strain>
    </source>
</reference>
<dbReference type="SUPFAM" id="SSF53613">
    <property type="entry name" value="Ribokinase-like"/>
    <property type="match status" value="1"/>
</dbReference>
<dbReference type="InterPro" id="IPR029056">
    <property type="entry name" value="Ribokinase-like"/>
</dbReference>
<dbReference type="GO" id="GO:0005524">
    <property type="term" value="F:ATP binding"/>
    <property type="evidence" value="ECO:0007669"/>
    <property type="project" value="UniProtKB-KW"/>
</dbReference>
<dbReference type="UniPathway" id="UPA00060">
    <property type="reaction ID" value="UER00138"/>
</dbReference>
<evidence type="ECO:0000256" key="2">
    <source>
        <dbReference type="ARBA" id="ARBA00012135"/>
    </source>
</evidence>
<keyword evidence="5 8" id="KW-0418">Kinase</keyword>
<dbReference type="NCBIfam" id="TIGR00097">
    <property type="entry name" value="HMP-P_kinase"/>
    <property type="match status" value="1"/>
</dbReference>
<dbReference type="InterPro" id="IPR004399">
    <property type="entry name" value="HMP/HMP-P_kinase_dom"/>
</dbReference>
<dbReference type="Proteomes" id="UP000318801">
    <property type="component" value="Unassembled WGS sequence"/>
</dbReference>
<evidence type="ECO:0000259" key="7">
    <source>
        <dbReference type="Pfam" id="PF08543"/>
    </source>
</evidence>
<evidence type="ECO:0000256" key="4">
    <source>
        <dbReference type="ARBA" id="ARBA00022741"/>
    </source>
</evidence>
<evidence type="ECO:0000256" key="5">
    <source>
        <dbReference type="ARBA" id="ARBA00022777"/>
    </source>
</evidence>
<dbReference type="OrthoDB" id="9810880at2"/>
<evidence type="ECO:0000256" key="1">
    <source>
        <dbReference type="ARBA" id="ARBA00004948"/>
    </source>
</evidence>
<dbReference type="AlphaFoldDB" id="A0A506U8A9"/>
<dbReference type="FunFam" id="3.40.1190.20:FF:000003">
    <property type="entry name" value="Phosphomethylpyrimidine kinase ThiD"/>
    <property type="match status" value="1"/>
</dbReference>
<keyword evidence="3 8" id="KW-0808">Transferase</keyword>
<comment type="pathway">
    <text evidence="1">Cofactor biosynthesis; thiamine diphosphate biosynthesis.</text>
</comment>
<dbReference type="PANTHER" id="PTHR20858:SF17">
    <property type="entry name" value="HYDROXYMETHYLPYRIMIDINE_PHOSPHOMETHYLPYRIMIDINE KINASE THI20-RELATED"/>
    <property type="match status" value="1"/>
</dbReference>
<dbReference type="GO" id="GO:0008972">
    <property type="term" value="F:phosphomethylpyrimidine kinase activity"/>
    <property type="evidence" value="ECO:0007669"/>
    <property type="project" value="InterPro"/>
</dbReference>
<name>A0A506U8A9_9HYPH</name>